<gene>
    <name evidence="3" type="ORF">ILEXP_LOCUS55030</name>
</gene>
<dbReference type="InterPro" id="IPR046960">
    <property type="entry name" value="PPR_At4g14850-like_plant"/>
</dbReference>
<dbReference type="InterPro" id="IPR002885">
    <property type="entry name" value="PPR_rpt"/>
</dbReference>
<sequence>MPAHNLRVNSVIHPCYFFFSARSLPGEKEAKDDLLSRSITVMRYPHDQIPIFASLLDLCSSTHNLTQLKQIHSRLIALGISRHDFIRAKLVSSYSSCAQMLEASFIFSLTNRKSTFLYNSLIRGFASLNHFSQSISCFRQMLLAQKPIDPYTLPAVLKSCAGLSALTLGRQVHVLVLKNGLSSDIPNSNAVITLYSKCADLGSARNVFDEMPERNKITWSAMMAGYGMHGSPREVLGLFEKMVGDGMLPDGVTFTTVLTACSHGRLTEMGREYFEMMERRFGVKQCVEHYTCMVDMLGREGRVEEAKELIERMEVKPDEVLWGALLGACIIHDKVDVAEEVAEKVYGKKLSAAYQ</sequence>
<protein>
    <recommendedName>
        <fullName evidence="5">Pentatricopeptide repeat-containing protein</fullName>
    </recommendedName>
</protein>
<dbReference type="Gene3D" id="1.25.40.10">
    <property type="entry name" value="Tetratricopeptide repeat domain"/>
    <property type="match status" value="3"/>
</dbReference>
<dbReference type="PROSITE" id="PS51375">
    <property type="entry name" value="PPR"/>
    <property type="match status" value="2"/>
</dbReference>
<evidence type="ECO:0000256" key="1">
    <source>
        <dbReference type="ARBA" id="ARBA00022737"/>
    </source>
</evidence>
<feature type="repeat" description="PPR" evidence="2">
    <location>
        <begin position="286"/>
        <end position="316"/>
    </location>
</feature>
<dbReference type="EMBL" id="CAUOFW020009057">
    <property type="protein sequence ID" value="CAK9184675.1"/>
    <property type="molecule type" value="Genomic_DNA"/>
</dbReference>
<dbReference type="AlphaFoldDB" id="A0ABC8UUD8"/>
<accession>A0ABC8UUD8</accession>
<keyword evidence="4" id="KW-1185">Reference proteome</keyword>
<evidence type="ECO:0008006" key="5">
    <source>
        <dbReference type="Google" id="ProtNLM"/>
    </source>
</evidence>
<dbReference type="InterPro" id="IPR011990">
    <property type="entry name" value="TPR-like_helical_dom_sf"/>
</dbReference>
<dbReference type="Pfam" id="PF01535">
    <property type="entry name" value="PPR"/>
    <property type="match status" value="2"/>
</dbReference>
<dbReference type="FunFam" id="1.25.40.10:FF:000090">
    <property type="entry name" value="Pentatricopeptide repeat-containing protein, chloroplastic"/>
    <property type="match status" value="1"/>
</dbReference>
<keyword evidence="1" id="KW-0677">Repeat</keyword>
<feature type="repeat" description="PPR" evidence="2">
    <location>
        <begin position="215"/>
        <end position="249"/>
    </location>
</feature>
<dbReference type="PANTHER" id="PTHR47926">
    <property type="entry name" value="PENTATRICOPEPTIDE REPEAT-CONTAINING PROTEIN"/>
    <property type="match status" value="1"/>
</dbReference>
<reference evidence="3 4" key="1">
    <citation type="submission" date="2024-02" db="EMBL/GenBank/DDBJ databases">
        <authorList>
            <person name="Vignale AGUSTIN F."/>
            <person name="Sosa J E."/>
            <person name="Modenutti C."/>
        </authorList>
    </citation>
    <scope>NUCLEOTIDE SEQUENCE [LARGE SCALE GENOMIC DNA]</scope>
</reference>
<dbReference type="Proteomes" id="UP001642360">
    <property type="component" value="Unassembled WGS sequence"/>
</dbReference>
<dbReference type="Pfam" id="PF13041">
    <property type="entry name" value="PPR_2"/>
    <property type="match status" value="1"/>
</dbReference>
<dbReference type="NCBIfam" id="TIGR00756">
    <property type="entry name" value="PPR"/>
    <property type="match status" value="4"/>
</dbReference>
<name>A0ABC8UUD8_9AQUA</name>
<organism evidence="3 4">
    <name type="scientific">Ilex paraguariensis</name>
    <name type="common">yerba mate</name>
    <dbReference type="NCBI Taxonomy" id="185542"/>
    <lineage>
        <taxon>Eukaryota</taxon>
        <taxon>Viridiplantae</taxon>
        <taxon>Streptophyta</taxon>
        <taxon>Embryophyta</taxon>
        <taxon>Tracheophyta</taxon>
        <taxon>Spermatophyta</taxon>
        <taxon>Magnoliopsida</taxon>
        <taxon>eudicotyledons</taxon>
        <taxon>Gunneridae</taxon>
        <taxon>Pentapetalae</taxon>
        <taxon>asterids</taxon>
        <taxon>campanulids</taxon>
        <taxon>Aquifoliales</taxon>
        <taxon>Aquifoliaceae</taxon>
        <taxon>Ilex</taxon>
    </lineage>
</organism>
<proteinExistence type="predicted"/>
<comment type="caution">
    <text evidence="3">The sequence shown here is derived from an EMBL/GenBank/DDBJ whole genome shotgun (WGS) entry which is preliminary data.</text>
</comment>
<evidence type="ECO:0000313" key="3">
    <source>
        <dbReference type="EMBL" id="CAK9184675.1"/>
    </source>
</evidence>
<evidence type="ECO:0000256" key="2">
    <source>
        <dbReference type="PROSITE-ProRule" id="PRU00708"/>
    </source>
</evidence>
<evidence type="ECO:0000313" key="4">
    <source>
        <dbReference type="Proteomes" id="UP001642360"/>
    </source>
</evidence>